<evidence type="ECO:0000313" key="5">
    <source>
        <dbReference type="EMBL" id="SHH33042.1"/>
    </source>
</evidence>
<dbReference type="GO" id="GO:0000976">
    <property type="term" value="F:transcription cis-regulatory region binding"/>
    <property type="evidence" value="ECO:0007669"/>
    <property type="project" value="TreeGrafter"/>
</dbReference>
<proteinExistence type="predicted"/>
<evidence type="ECO:0000256" key="3">
    <source>
        <dbReference type="SAM" id="MobiDB-lite"/>
    </source>
</evidence>
<dbReference type="AlphaFoldDB" id="A0A1M5S324"/>
<feature type="region of interest" description="Disordered" evidence="3">
    <location>
        <begin position="1"/>
        <end position="33"/>
    </location>
</feature>
<dbReference type="InterPro" id="IPR041583">
    <property type="entry name" value="TetR_C_31"/>
</dbReference>
<dbReference type="Gene3D" id="1.10.357.10">
    <property type="entry name" value="Tetracycline Repressor, domain 2"/>
    <property type="match status" value="1"/>
</dbReference>
<dbReference type="InterPro" id="IPR001647">
    <property type="entry name" value="HTH_TetR"/>
</dbReference>
<dbReference type="PANTHER" id="PTHR30055">
    <property type="entry name" value="HTH-TYPE TRANSCRIPTIONAL REGULATOR RUTR"/>
    <property type="match status" value="1"/>
</dbReference>
<keyword evidence="1 2" id="KW-0238">DNA-binding</keyword>
<gene>
    <name evidence="5" type="ORF">SAMN05443575_3729</name>
</gene>
<dbReference type="InterPro" id="IPR009057">
    <property type="entry name" value="Homeodomain-like_sf"/>
</dbReference>
<dbReference type="Pfam" id="PF17940">
    <property type="entry name" value="TetR_C_31"/>
    <property type="match status" value="1"/>
</dbReference>
<dbReference type="GO" id="GO:0003700">
    <property type="term" value="F:DNA-binding transcription factor activity"/>
    <property type="evidence" value="ECO:0007669"/>
    <property type="project" value="TreeGrafter"/>
</dbReference>
<dbReference type="SUPFAM" id="SSF48498">
    <property type="entry name" value="Tetracyclin repressor-like, C-terminal domain"/>
    <property type="match status" value="1"/>
</dbReference>
<reference evidence="5 6" key="1">
    <citation type="submission" date="2016-11" db="EMBL/GenBank/DDBJ databases">
        <authorList>
            <person name="Jaros S."/>
            <person name="Januszkiewicz K."/>
            <person name="Wedrychowicz H."/>
        </authorList>
    </citation>
    <scope>NUCLEOTIDE SEQUENCE [LARGE SCALE GENOMIC DNA]</scope>
    <source>
        <strain evidence="5 6">DSM 45627</strain>
    </source>
</reference>
<dbReference type="SUPFAM" id="SSF46689">
    <property type="entry name" value="Homeodomain-like"/>
    <property type="match status" value="1"/>
</dbReference>
<evidence type="ECO:0000259" key="4">
    <source>
        <dbReference type="PROSITE" id="PS50977"/>
    </source>
</evidence>
<dbReference type="Proteomes" id="UP000186132">
    <property type="component" value="Unassembled WGS sequence"/>
</dbReference>
<protein>
    <submittedName>
        <fullName evidence="5">Transcriptional regulator, TetR family</fullName>
    </submittedName>
</protein>
<feature type="compositionally biased region" description="Polar residues" evidence="3">
    <location>
        <begin position="1"/>
        <end position="11"/>
    </location>
</feature>
<dbReference type="InterPro" id="IPR036271">
    <property type="entry name" value="Tet_transcr_reg_TetR-rel_C_sf"/>
</dbReference>
<dbReference type="STRING" id="1206085.SAMN05443575_3729"/>
<accession>A0A1M5S324</accession>
<dbReference type="InterPro" id="IPR050109">
    <property type="entry name" value="HTH-type_TetR-like_transc_reg"/>
</dbReference>
<name>A0A1M5S324_9ACTN</name>
<feature type="domain" description="HTH tetR-type" evidence="4">
    <location>
        <begin position="32"/>
        <end position="92"/>
    </location>
</feature>
<dbReference type="EMBL" id="FQVU01000005">
    <property type="protein sequence ID" value="SHH33042.1"/>
    <property type="molecule type" value="Genomic_DNA"/>
</dbReference>
<organism evidence="5 6">
    <name type="scientific">Jatrophihabitans endophyticus</name>
    <dbReference type="NCBI Taxonomy" id="1206085"/>
    <lineage>
        <taxon>Bacteria</taxon>
        <taxon>Bacillati</taxon>
        <taxon>Actinomycetota</taxon>
        <taxon>Actinomycetes</taxon>
        <taxon>Jatrophihabitantales</taxon>
        <taxon>Jatrophihabitantaceae</taxon>
        <taxon>Jatrophihabitans</taxon>
    </lineage>
</organism>
<dbReference type="PROSITE" id="PS50977">
    <property type="entry name" value="HTH_TETR_2"/>
    <property type="match status" value="1"/>
</dbReference>
<keyword evidence="6" id="KW-1185">Reference proteome</keyword>
<dbReference type="Pfam" id="PF00440">
    <property type="entry name" value="TetR_N"/>
    <property type="match status" value="1"/>
</dbReference>
<evidence type="ECO:0000256" key="1">
    <source>
        <dbReference type="ARBA" id="ARBA00023125"/>
    </source>
</evidence>
<evidence type="ECO:0000313" key="6">
    <source>
        <dbReference type="Proteomes" id="UP000186132"/>
    </source>
</evidence>
<sequence length="201" mass="22178">MRCVGTTSSGDGTVRTVGAPRSTPRGPGYADPDRPQRIVDAALQVVGRVGVGRTTHRAISAQSGIPLGSLTYHYDSLDDLLKTAFSQVADRIAARFQRTMARYAEDPREGVVAIIDEFVDEQHEDLVLSLELYVLAARDQRYREIMERWQHAAAAVFAAHFDAVTARMVDALLEGLIIHGALSTEPHDREFVRTAVYRITS</sequence>
<dbReference type="PANTHER" id="PTHR30055:SF231">
    <property type="entry name" value="TRANSCRIPTIONAL REGULATORY PROTEIN (PROBABLY DEOR-FAMILY)-RELATED"/>
    <property type="match status" value="1"/>
</dbReference>
<evidence type="ECO:0000256" key="2">
    <source>
        <dbReference type="PROSITE-ProRule" id="PRU00335"/>
    </source>
</evidence>
<feature type="DNA-binding region" description="H-T-H motif" evidence="2">
    <location>
        <begin position="55"/>
        <end position="74"/>
    </location>
</feature>